<proteinExistence type="predicted"/>
<reference evidence="2" key="1">
    <citation type="submission" date="2023-05" db="EMBL/GenBank/DDBJ databases">
        <authorList>
            <person name="Huff M."/>
        </authorList>
    </citation>
    <scope>NUCLEOTIDE SEQUENCE</scope>
</reference>
<accession>A0AAD2E0P7</accession>
<feature type="region of interest" description="Disordered" evidence="1">
    <location>
        <begin position="1"/>
        <end position="23"/>
    </location>
</feature>
<dbReference type="EMBL" id="OU503047">
    <property type="protein sequence ID" value="CAI9771853.1"/>
    <property type="molecule type" value="Genomic_DNA"/>
</dbReference>
<evidence type="ECO:0000256" key="1">
    <source>
        <dbReference type="SAM" id="MobiDB-lite"/>
    </source>
</evidence>
<organism evidence="2 3">
    <name type="scientific">Fraxinus pennsylvanica</name>
    <dbReference type="NCBI Taxonomy" id="56036"/>
    <lineage>
        <taxon>Eukaryota</taxon>
        <taxon>Viridiplantae</taxon>
        <taxon>Streptophyta</taxon>
        <taxon>Embryophyta</taxon>
        <taxon>Tracheophyta</taxon>
        <taxon>Spermatophyta</taxon>
        <taxon>Magnoliopsida</taxon>
        <taxon>eudicotyledons</taxon>
        <taxon>Gunneridae</taxon>
        <taxon>Pentapetalae</taxon>
        <taxon>asterids</taxon>
        <taxon>lamiids</taxon>
        <taxon>Lamiales</taxon>
        <taxon>Oleaceae</taxon>
        <taxon>Oleeae</taxon>
        <taxon>Fraxinus</taxon>
    </lineage>
</organism>
<keyword evidence="3" id="KW-1185">Reference proteome</keyword>
<feature type="compositionally biased region" description="Acidic residues" evidence="1">
    <location>
        <begin position="107"/>
        <end position="116"/>
    </location>
</feature>
<evidence type="ECO:0000313" key="2">
    <source>
        <dbReference type="EMBL" id="CAI9771853.1"/>
    </source>
</evidence>
<dbReference type="Proteomes" id="UP000834106">
    <property type="component" value="Chromosome 12"/>
</dbReference>
<name>A0AAD2E0P7_9LAMI</name>
<protein>
    <submittedName>
        <fullName evidence="2">Uncharacterized protein</fullName>
    </submittedName>
</protein>
<dbReference type="AlphaFoldDB" id="A0AAD2E0P7"/>
<feature type="compositionally biased region" description="Basic and acidic residues" evidence="1">
    <location>
        <begin position="117"/>
        <end position="126"/>
    </location>
</feature>
<gene>
    <name evidence="2" type="ORF">FPE_LOCUS19283</name>
</gene>
<sequence>MLIGSTEMVLHSSRPNPTKNTIPPIKIGLKKDKSTSKLYELRNSLKDFKINPLASGLVNTRPRFLSGYSKTTYVSAQSVTDTVHLDAPPTADFSNKDVRIGSRGEEGIESSEVEANQEEHDGHEVTETQSGDCNIEGDTENTSAIQNTGHQMITRSKAGIYKPKVYLT</sequence>
<feature type="region of interest" description="Disordered" evidence="1">
    <location>
        <begin position="104"/>
        <end position="141"/>
    </location>
</feature>
<evidence type="ECO:0000313" key="3">
    <source>
        <dbReference type="Proteomes" id="UP000834106"/>
    </source>
</evidence>